<sequence>MSEHLPTFTIAHLPCKAGPSTKVSSKASDVLRRNNLLLEAEPSASSFPRNERDRATGTATDVDPVSACCGQFLEIDAIFTSLAPAGDPVQGPDNDRPARSIRSGVRAYCRLQRHRPQRTQHRRRGEMRCELESCRPRIGQFRHPALAWAQETATEAQGKRRVACASLELLFPSFASHDLAGASTTRSTTPQTAIAATYNSSLDLIMDLLRRYSPSRPEKLSAHHSSPGSSR</sequence>
<accession>A0AAD8X8P2</accession>
<keyword evidence="3" id="KW-1185">Reference proteome</keyword>
<dbReference type="Proteomes" id="UP001244207">
    <property type="component" value="Unassembled WGS sequence"/>
</dbReference>
<name>A0AAD8X8P2_GLOAC</name>
<evidence type="ECO:0000313" key="2">
    <source>
        <dbReference type="EMBL" id="KAK1709420.1"/>
    </source>
</evidence>
<organism evidence="2 3">
    <name type="scientific">Glomerella acutata</name>
    <name type="common">Colletotrichum acutatum</name>
    <dbReference type="NCBI Taxonomy" id="27357"/>
    <lineage>
        <taxon>Eukaryota</taxon>
        <taxon>Fungi</taxon>
        <taxon>Dikarya</taxon>
        <taxon>Ascomycota</taxon>
        <taxon>Pezizomycotina</taxon>
        <taxon>Sordariomycetes</taxon>
        <taxon>Hypocreomycetidae</taxon>
        <taxon>Glomerellales</taxon>
        <taxon>Glomerellaceae</taxon>
        <taxon>Colletotrichum</taxon>
        <taxon>Colletotrichum acutatum species complex</taxon>
    </lineage>
</organism>
<dbReference type="RefSeq" id="XP_060358554.1">
    <property type="nucleotide sequence ID" value="XM_060501296.1"/>
</dbReference>
<dbReference type="EMBL" id="JAHMHS010000183">
    <property type="protein sequence ID" value="KAK1709420.1"/>
    <property type="molecule type" value="Genomic_DNA"/>
</dbReference>
<dbReference type="GeneID" id="85385195"/>
<gene>
    <name evidence="2" type="ORF">BDZ83DRAFT_144575</name>
</gene>
<reference evidence="2" key="1">
    <citation type="submission" date="2021-12" db="EMBL/GenBank/DDBJ databases">
        <title>Comparative genomics, transcriptomics and evolutionary studies reveal genomic signatures of adaptation to plant cell wall in hemibiotrophic fungi.</title>
        <authorList>
            <consortium name="DOE Joint Genome Institute"/>
            <person name="Baroncelli R."/>
            <person name="Diaz J.F."/>
            <person name="Benocci T."/>
            <person name="Peng M."/>
            <person name="Battaglia E."/>
            <person name="Haridas S."/>
            <person name="Andreopoulos W."/>
            <person name="Labutti K."/>
            <person name="Pangilinan J."/>
            <person name="Floch G.L."/>
            <person name="Makela M.R."/>
            <person name="Henrissat B."/>
            <person name="Grigoriev I.V."/>
            <person name="Crouch J.A."/>
            <person name="De Vries R.P."/>
            <person name="Sukno S.A."/>
            <person name="Thon M.R."/>
        </authorList>
    </citation>
    <scope>NUCLEOTIDE SEQUENCE</scope>
    <source>
        <strain evidence="2">CBS 112980</strain>
    </source>
</reference>
<feature type="region of interest" description="Disordered" evidence="1">
    <location>
        <begin position="41"/>
        <end position="60"/>
    </location>
</feature>
<evidence type="ECO:0000313" key="3">
    <source>
        <dbReference type="Proteomes" id="UP001244207"/>
    </source>
</evidence>
<proteinExistence type="predicted"/>
<dbReference type="AlphaFoldDB" id="A0AAD8X8P2"/>
<protein>
    <submittedName>
        <fullName evidence="2">Uncharacterized protein</fullName>
    </submittedName>
</protein>
<comment type="caution">
    <text evidence="2">The sequence shown here is derived from an EMBL/GenBank/DDBJ whole genome shotgun (WGS) entry which is preliminary data.</text>
</comment>
<evidence type="ECO:0000256" key="1">
    <source>
        <dbReference type="SAM" id="MobiDB-lite"/>
    </source>
</evidence>